<keyword evidence="2" id="KW-0472">Membrane</keyword>
<feature type="signal peptide" evidence="3">
    <location>
        <begin position="1"/>
        <end position="20"/>
    </location>
</feature>
<evidence type="ECO:0000313" key="4">
    <source>
        <dbReference type="EMBL" id="CUF62123.1"/>
    </source>
</evidence>
<feature type="transmembrane region" description="Helical" evidence="2">
    <location>
        <begin position="690"/>
        <end position="714"/>
    </location>
</feature>
<name>A0A0S4ISX3_BODSA</name>
<dbReference type="EMBL" id="CYKH01000369">
    <property type="protein sequence ID" value="CUF62123.1"/>
    <property type="molecule type" value="Genomic_DNA"/>
</dbReference>
<feature type="chain" id="PRO_5006621603" evidence="3">
    <location>
        <begin position="21"/>
        <end position="767"/>
    </location>
</feature>
<evidence type="ECO:0000313" key="5">
    <source>
        <dbReference type="Proteomes" id="UP000051952"/>
    </source>
</evidence>
<gene>
    <name evidence="4" type="ORF">BSAL_64155</name>
</gene>
<reference evidence="5" key="1">
    <citation type="submission" date="2015-09" db="EMBL/GenBank/DDBJ databases">
        <authorList>
            <consortium name="Pathogen Informatics"/>
        </authorList>
    </citation>
    <scope>NUCLEOTIDE SEQUENCE [LARGE SCALE GENOMIC DNA]</scope>
    <source>
        <strain evidence="5">Lake Konstanz</strain>
    </source>
</reference>
<evidence type="ECO:0000256" key="3">
    <source>
        <dbReference type="SAM" id="SignalP"/>
    </source>
</evidence>
<keyword evidence="5" id="KW-1185">Reference proteome</keyword>
<feature type="compositionally biased region" description="Polar residues" evidence="1">
    <location>
        <begin position="411"/>
        <end position="430"/>
    </location>
</feature>
<feature type="compositionally biased region" description="Low complexity" evidence="1">
    <location>
        <begin position="431"/>
        <end position="509"/>
    </location>
</feature>
<feature type="compositionally biased region" description="Low complexity" evidence="1">
    <location>
        <begin position="518"/>
        <end position="577"/>
    </location>
</feature>
<sequence>MAGYINKVILCLLLGSFALADVVSRASAPITASSATGCGYDNVRLHFVCLICSTTSCGIYSIAYRGTPYAERSDIPNGAVTAKSFTVQSGRRLAYIYYSNSSLLQYNLDSFAAAPLDTGFTFTSATSSVCGSVTLSAPAMMTVTLDGRAYGVLTTSSTCANTLHVVEYIVPLSGSTTGGGQATIVLTLATTETAPGTVVSITTAGALSGSSAVVFVALSGGGTCSTVSYVKLVPRASTPSAAQVACGAATCLLSSSSVGSSVMIAYRDFYSDLIVTQRNCQLVASISTSGTTRVFSGIGQSGYQDGYATSEAKLASPSSPTTVNDRRVFLLTADSIATNLVGRLTGATTTASATKTVSIPTKTQAGSSTVSWSGTFTTTITLSTSASTSKTLSSGSSVSTSPSPSLPTLTNEESATESPSHTWSPSIASRTSSATPLETATPTSTTSLSSTGEPSSSSSFSTSSSQSLTRTFSWSSTHTTSRTETEGTSTTFSETQTATLSLSSTPSTTHNITVTVNRSSPTVSASSARSVSASPSRSGVSSSLGISASDTSHRISLSRSHSRRSATASPSRSSLDSISNPNATLTTSLSSLTTSVTEYRSFSSSATITLSHSLLTLVVVQHHPFTFSLSPTPPTSLTLGQSTTLTSSITVTSTLTQRHTATASQTSSPTSTVSESISLFVPKPGDSSNIAVIVGSVLGCVGGVAIAVIVYYVVFHSAAAGGGAPAATPVGNATIHAPDGEAIEAPHTTAVEVNEPAAHVQAPSTPT</sequence>
<feature type="compositionally biased region" description="Low complexity" evidence="1">
    <location>
        <begin position="388"/>
        <end position="410"/>
    </location>
</feature>
<keyword evidence="3" id="KW-0732">Signal</keyword>
<feature type="non-terminal residue" evidence="4">
    <location>
        <position position="767"/>
    </location>
</feature>
<feature type="region of interest" description="Disordered" evidence="1">
    <location>
        <begin position="388"/>
        <end position="582"/>
    </location>
</feature>
<keyword evidence="2" id="KW-1133">Transmembrane helix</keyword>
<evidence type="ECO:0000256" key="1">
    <source>
        <dbReference type="SAM" id="MobiDB-lite"/>
    </source>
</evidence>
<evidence type="ECO:0000256" key="2">
    <source>
        <dbReference type="SAM" id="Phobius"/>
    </source>
</evidence>
<organism evidence="4 5">
    <name type="scientific">Bodo saltans</name>
    <name type="common">Flagellated protozoan</name>
    <dbReference type="NCBI Taxonomy" id="75058"/>
    <lineage>
        <taxon>Eukaryota</taxon>
        <taxon>Discoba</taxon>
        <taxon>Euglenozoa</taxon>
        <taxon>Kinetoplastea</taxon>
        <taxon>Metakinetoplastina</taxon>
        <taxon>Eubodonida</taxon>
        <taxon>Bodonidae</taxon>
        <taxon>Bodo</taxon>
    </lineage>
</organism>
<dbReference type="Proteomes" id="UP000051952">
    <property type="component" value="Unassembled WGS sequence"/>
</dbReference>
<dbReference type="VEuPathDB" id="TriTrypDB:BSAL_64155"/>
<accession>A0A0S4ISX3</accession>
<keyword evidence="2" id="KW-0812">Transmembrane</keyword>
<proteinExistence type="predicted"/>
<protein>
    <submittedName>
        <fullName evidence="4">Membrane-associated protein, putative</fullName>
    </submittedName>
</protein>
<dbReference type="AlphaFoldDB" id="A0A0S4ISX3"/>